<evidence type="ECO:0000313" key="1">
    <source>
        <dbReference type="EMBL" id="JAD23999.1"/>
    </source>
</evidence>
<proteinExistence type="predicted"/>
<protein>
    <submittedName>
        <fullName evidence="1">Uncharacterized protein</fullName>
    </submittedName>
</protein>
<organism evidence="1">
    <name type="scientific">Arundo donax</name>
    <name type="common">Giant reed</name>
    <name type="synonym">Donax arundinaceus</name>
    <dbReference type="NCBI Taxonomy" id="35708"/>
    <lineage>
        <taxon>Eukaryota</taxon>
        <taxon>Viridiplantae</taxon>
        <taxon>Streptophyta</taxon>
        <taxon>Embryophyta</taxon>
        <taxon>Tracheophyta</taxon>
        <taxon>Spermatophyta</taxon>
        <taxon>Magnoliopsida</taxon>
        <taxon>Liliopsida</taxon>
        <taxon>Poales</taxon>
        <taxon>Poaceae</taxon>
        <taxon>PACMAD clade</taxon>
        <taxon>Arundinoideae</taxon>
        <taxon>Arundineae</taxon>
        <taxon>Arundo</taxon>
    </lineage>
</organism>
<dbReference type="AlphaFoldDB" id="A0A0A8YDE9"/>
<reference evidence="1" key="2">
    <citation type="journal article" date="2015" name="Data Brief">
        <title>Shoot transcriptome of the giant reed, Arundo donax.</title>
        <authorList>
            <person name="Barrero R.A."/>
            <person name="Guerrero F.D."/>
            <person name="Moolhuijzen P."/>
            <person name="Goolsby J.A."/>
            <person name="Tidwell J."/>
            <person name="Bellgard S.E."/>
            <person name="Bellgard M.I."/>
        </authorList>
    </citation>
    <scope>NUCLEOTIDE SEQUENCE</scope>
    <source>
        <tissue evidence="1">Shoot tissue taken approximately 20 cm above the soil surface</tissue>
    </source>
</reference>
<name>A0A0A8YDE9_ARUDO</name>
<sequence length="65" mass="7364">MLVQDHGQGMLICLEQKVHKTRRFECQIMLYVEYEGSSGSPPLLALAVIKQLSKEIKGLSEGHMY</sequence>
<reference evidence="1" key="1">
    <citation type="submission" date="2014-09" db="EMBL/GenBank/DDBJ databases">
        <authorList>
            <person name="Magalhaes I.L.F."/>
            <person name="Oliveira U."/>
            <person name="Santos F.R."/>
            <person name="Vidigal T.H.D.A."/>
            <person name="Brescovit A.D."/>
            <person name="Santos A.J."/>
        </authorList>
    </citation>
    <scope>NUCLEOTIDE SEQUENCE</scope>
    <source>
        <tissue evidence="1">Shoot tissue taken approximately 20 cm above the soil surface</tissue>
    </source>
</reference>
<accession>A0A0A8YDE9</accession>
<dbReference type="EMBL" id="GBRH01273896">
    <property type="protein sequence ID" value="JAD23999.1"/>
    <property type="molecule type" value="Transcribed_RNA"/>
</dbReference>